<protein>
    <submittedName>
        <fullName evidence="1">Uncharacterized protein</fullName>
    </submittedName>
</protein>
<accession>A0A508X3J5</accession>
<evidence type="ECO:0000313" key="1">
    <source>
        <dbReference type="EMBL" id="VTZ64354.1"/>
    </source>
</evidence>
<dbReference type="AlphaFoldDB" id="A0A508X3J5"/>
<organism evidence="1">
    <name type="scientific">Sinorhizobium medicae</name>
    <dbReference type="NCBI Taxonomy" id="110321"/>
    <lineage>
        <taxon>Bacteria</taxon>
        <taxon>Pseudomonadati</taxon>
        <taxon>Pseudomonadota</taxon>
        <taxon>Alphaproteobacteria</taxon>
        <taxon>Hyphomicrobiales</taxon>
        <taxon>Rhizobiaceae</taxon>
        <taxon>Sinorhizobium/Ensifer group</taxon>
        <taxon>Sinorhizobium</taxon>
    </lineage>
</organism>
<gene>
    <name evidence="1" type="ORF">EMEDMD4_570234</name>
</gene>
<reference evidence="1" key="1">
    <citation type="submission" date="2019-06" db="EMBL/GenBank/DDBJ databases">
        <authorList>
            <person name="Le Quere A."/>
            <person name="Colella S."/>
        </authorList>
    </citation>
    <scope>NUCLEOTIDE SEQUENCE</scope>
    <source>
        <strain evidence="1">EmedicaeMD41</strain>
    </source>
</reference>
<name>A0A508X3J5_9HYPH</name>
<dbReference type="Proteomes" id="UP000507954">
    <property type="component" value="Unassembled WGS sequence"/>
</dbReference>
<dbReference type="EMBL" id="CABFNB010000125">
    <property type="protein sequence ID" value="VTZ64354.1"/>
    <property type="molecule type" value="Genomic_DNA"/>
</dbReference>
<proteinExistence type="predicted"/>
<sequence length="76" mass="8617">MDTKLADLTLKPWLIDEPNQLGYEVVGDMQHLSTEEMLRIPGWVGTSIGKLRRPWGESRSLTLISEYGADKRTAFP</sequence>